<comment type="caution">
    <text evidence="8">The sequence shown here is derived from an EMBL/GenBank/DDBJ whole genome shotgun (WGS) entry which is preliminary data.</text>
</comment>
<keyword evidence="3" id="KW-0256">Endoplasmic reticulum</keyword>
<dbReference type="Pfam" id="PF11712">
    <property type="entry name" value="Vma12"/>
    <property type="match status" value="1"/>
</dbReference>
<proteinExistence type="predicted"/>
<gene>
    <name evidence="8" type="ORF">QBC37DRAFT_274825</name>
</gene>
<comment type="subcellular location">
    <subcellularLocation>
        <location evidence="1">Endoplasmic reticulum membrane</location>
        <topology evidence="1">Multi-pass membrane protein</topology>
    </subcellularLocation>
</comment>
<feature type="region of interest" description="Disordered" evidence="6">
    <location>
        <begin position="21"/>
        <end position="47"/>
    </location>
</feature>
<feature type="compositionally biased region" description="Basic and acidic residues" evidence="6">
    <location>
        <begin position="24"/>
        <end position="42"/>
    </location>
</feature>
<dbReference type="GO" id="GO:0070072">
    <property type="term" value="P:vacuolar proton-transporting V-type ATPase complex assembly"/>
    <property type="evidence" value="ECO:0007669"/>
    <property type="project" value="InterPro"/>
</dbReference>
<name>A0AAN6YH38_9PEZI</name>
<dbReference type="AlphaFoldDB" id="A0AAN6YH38"/>
<feature type="transmembrane region" description="Helical" evidence="7">
    <location>
        <begin position="192"/>
        <end position="215"/>
    </location>
</feature>
<evidence type="ECO:0000256" key="7">
    <source>
        <dbReference type="SAM" id="Phobius"/>
    </source>
</evidence>
<reference evidence="8" key="1">
    <citation type="journal article" date="2023" name="Mol. Phylogenet. Evol.">
        <title>Genome-scale phylogeny and comparative genomics of the fungal order Sordariales.</title>
        <authorList>
            <person name="Hensen N."/>
            <person name="Bonometti L."/>
            <person name="Westerberg I."/>
            <person name="Brannstrom I.O."/>
            <person name="Guillou S."/>
            <person name="Cros-Aarteil S."/>
            <person name="Calhoun S."/>
            <person name="Haridas S."/>
            <person name="Kuo A."/>
            <person name="Mondo S."/>
            <person name="Pangilinan J."/>
            <person name="Riley R."/>
            <person name="LaButti K."/>
            <person name="Andreopoulos B."/>
            <person name="Lipzen A."/>
            <person name="Chen C."/>
            <person name="Yan M."/>
            <person name="Daum C."/>
            <person name="Ng V."/>
            <person name="Clum A."/>
            <person name="Steindorff A."/>
            <person name="Ohm R.A."/>
            <person name="Martin F."/>
            <person name="Silar P."/>
            <person name="Natvig D.O."/>
            <person name="Lalanne C."/>
            <person name="Gautier V."/>
            <person name="Ament-Velasquez S.L."/>
            <person name="Kruys A."/>
            <person name="Hutchinson M.I."/>
            <person name="Powell A.J."/>
            <person name="Barry K."/>
            <person name="Miller A.N."/>
            <person name="Grigoriev I.V."/>
            <person name="Debuchy R."/>
            <person name="Gladieux P."/>
            <person name="Hiltunen Thoren M."/>
            <person name="Johannesson H."/>
        </authorList>
    </citation>
    <scope>NUCLEOTIDE SEQUENCE</scope>
    <source>
        <strain evidence="8">PSN293</strain>
    </source>
</reference>
<evidence type="ECO:0000256" key="6">
    <source>
        <dbReference type="SAM" id="MobiDB-lite"/>
    </source>
</evidence>
<dbReference type="Proteomes" id="UP001301769">
    <property type="component" value="Unassembled WGS sequence"/>
</dbReference>
<evidence type="ECO:0000313" key="9">
    <source>
        <dbReference type="Proteomes" id="UP001301769"/>
    </source>
</evidence>
<dbReference type="PANTHER" id="PTHR31394:SF1">
    <property type="entry name" value="TRANSMEMBRANE PROTEIN 199"/>
    <property type="match status" value="1"/>
</dbReference>
<organism evidence="8 9">
    <name type="scientific">Rhypophila decipiens</name>
    <dbReference type="NCBI Taxonomy" id="261697"/>
    <lineage>
        <taxon>Eukaryota</taxon>
        <taxon>Fungi</taxon>
        <taxon>Dikarya</taxon>
        <taxon>Ascomycota</taxon>
        <taxon>Pezizomycotina</taxon>
        <taxon>Sordariomycetes</taxon>
        <taxon>Sordariomycetidae</taxon>
        <taxon>Sordariales</taxon>
        <taxon>Naviculisporaceae</taxon>
        <taxon>Rhypophila</taxon>
    </lineage>
</organism>
<dbReference type="InterPro" id="IPR021013">
    <property type="entry name" value="ATPase_Vma12"/>
</dbReference>
<accession>A0AAN6YH38</accession>
<dbReference type="PANTHER" id="PTHR31394">
    <property type="entry name" value="TRANSMEMBRANE PROTEIN 199"/>
    <property type="match status" value="1"/>
</dbReference>
<protein>
    <submittedName>
        <fullName evidence="8">Endoplasmic reticulum-based factor for assembly of V-ATPase-domain-containing protein</fullName>
    </submittedName>
</protein>
<reference evidence="8" key="2">
    <citation type="submission" date="2023-05" db="EMBL/GenBank/DDBJ databases">
        <authorList>
            <consortium name="Lawrence Berkeley National Laboratory"/>
            <person name="Steindorff A."/>
            <person name="Hensen N."/>
            <person name="Bonometti L."/>
            <person name="Westerberg I."/>
            <person name="Brannstrom I.O."/>
            <person name="Guillou S."/>
            <person name="Cros-Aarteil S."/>
            <person name="Calhoun S."/>
            <person name="Haridas S."/>
            <person name="Kuo A."/>
            <person name="Mondo S."/>
            <person name="Pangilinan J."/>
            <person name="Riley R."/>
            <person name="Labutti K."/>
            <person name="Andreopoulos B."/>
            <person name="Lipzen A."/>
            <person name="Chen C."/>
            <person name="Yanf M."/>
            <person name="Daum C."/>
            <person name="Ng V."/>
            <person name="Clum A."/>
            <person name="Ohm R."/>
            <person name="Martin F."/>
            <person name="Silar P."/>
            <person name="Natvig D."/>
            <person name="Lalanne C."/>
            <person name="Gautier V."/>
            <person name="Ament-Velasquez S.L."/>
            <person name="Kruys A."/>
            <person name="Hutchinson M.I."/>
            <person name="Powell A.J."/>
            <person name="Barry K."/>
            <person name="Miller A.N."/>
            <person name="Grigoriev I.V."/>
            <person name="Debuchy R."/>
            <person name="Gladieux P."/>
            <person name="Thoren M.H."/>
            <person name="Johannesson H."/>
        </authorList>
    </citation>
    <scope>NUCLEOTIDE SEQUENCE</scope>
    <source>
        <strain evidence="8">PSN293</strain>
    </source>
</reference>
<keyword evidence="4 7" id="KW-1133">Transmembrane helix</keyword>
<evidence type="ECO:0000256" key="4">
    <source>
        <dbReference type="ARBA" id="ARBA00022989"/>
    </source>
</evidence>
<evidence type="ECO:0000313" key="8">
    <source>
        <dbReference type="EMBL" id="KAK4218368.1"/>
    </source>
</evidence>
<sequence>MVLLTITDSILEALRTAEALGDQPKLESRPDHDNEPSLEDPKSGNPISHGQIIDLWKLLKEKGEASYKLETLLRGSRVYSPPPPPKVEPSDEYKALMARLRRQEEQRAYERMTNPLPPTETFAQRHPSGRGMAHAFAEANRPTREEDIGDDGVTYNDVHRQLMLILNVLLSVLGVAATLWTLARWWSTPARLFLAMGGSVLVGVAEVVLYSGYIWHLGEAKKKDTKFKEVKQVVQTWTVGAESDQAREIGVVAPATKSHEDANIRRRKGK</sequence>
<evidence type="ECO:0000256" key="3">
    <source>
        <dbReference type="ARBA" id="ARBA00022824"/>
    </source>
</evidence>
<keyword evidence="5 7" id="KW-0472">Membrane</keyword>
<evidence type="ECO:0000256" key="2">
    <source>
        <dbReference type="ARBA" id="ARBA00022692"/>
    </source>
</evidence>
<feature type="transmembrane region" description="Helical" evidence="7">
    <location>
        <begin position="164"/>
        <end position="186"/>
    </location>
</feature>
<dbReference type="EMBL" id="MU858053">
    <property type="protein sequence ID" value="KAK4218368.1"/>
    <property type="molecule type" value="Genomic_DNA"/>
</dbReference>
<evidence type="ECO:0000256" key="1">
    <source>
        <dbReference type="ARBA" id="ARBA00004477"/>
    </source>
</evidence>
<keyword evidence="9" id="KW-1185">Reference proteome</keyword>
<keyword evidence="2 7" id="KW-0812">Transmembrane</keyword>
<evidence type="ECO:0000256" key="5">
    <source>
        <dbReference type="ARBA" id="ARBA00023136"/>
    </source>
</evidence>
<dbReference type="GO" id="GO:0005789">
    <property type="term" value="C:endoplasmic reticulum membrane"/>
    <property type="evidence" value="ECO:0007669"/>
    <property type="project" value="UniProtKB-SubCell"/>
</dbReference>